<dbReference type="Proteomes" id="UP000298663">
    <property type="component" value="Unassembled WGS sequence"/>
</dbReference>
<dbReference type="Pfam" id="PF00646">
    <property type="entry name" value="F-box"/>
    <property type="match status" value="1"/>
</dbReference>
<organism evidence="2 3">
    <name type="scientific">Steinernema carpocapsae</name>
    <name type="common">Entomopathogenic nematode</name>
    <dbReference type="NCBI Taxonomy" id="34508"/>
    <lineage>
        <taxon>Eukaryota</taxon>
        <taxon>Metazoa</taxon>
        <taxon>Ecdysozoa</taxon>
        <taxon>Nematoda</taxon>
        <taxon>Chromadorea</taxon>
        <taxon>Rhabditida</taxon>
        <taxon>Tylenchina</taxon>
        <taxon>Panagrolaimomorpha</taxon>
        <taxon>Strongyloidoidea</taxon>
        <taxon>Steinernematidae</taxon>
        <taxon>Steinernema</taxon>
    </lineage>
</organism>
<evidence type="ECO:0000313" key="2">
    <source>
        <dbReference type="EMBL" id="TKR78227.1"/>
    </source>
</evidence>
<evidence type="ECO:0000313" key="3">
    <source>
        <dbReference type="Proteomes" id="UP000298663"/>
    </source>
</evidence>
<feature type="domain" description="F-box" evidence="1">
    <location>
        <begin position="2"/>
        <end position="50"/>
    </location>
</feature>
<accession>A0A4U5N6K8</accession>
<dbReference type="AlphaFoldDB" id="A0A4U5N6K8"/>
<dbReference type="SMART" id="SM00256">
    <property type="entry name" value="FBOX"/>
    <property type="match status" value="1"/>
</dbReference>
<name>A0A4U5N6K8_STECR</name>
<gene>
    <name evidence="2" type="ORF">L596_019068</name>
</gene>
<evidence type="ECO:0000259" key="1">
    <source>
        <dbReference type="PROSITE" id="PS50181"/>
    </source>
</evidence>
<dbReference type="SUPFAM" id="SSF81383">
    <property type="entry name" value="F-box domain"/>
    <property type="match status" value="1"/>
</dbReference>
<keyword evidence="3" id="KW-1185">Reference proteome</keyword>
<dbReference type="Gene3D" id="1.20.1280.50">
    <property type="match status" value="1"/>
</dbReference>
<reference evidence="2 3" key="2">
    <citation type="journal article" date="2019" name="G3 (Bethesda)">
        <title>Hybrid Assembly of the Genome of the Entomopathogenic Nematode Steinernema carpocapsae Identifies the X-Chromosome.</title>
        <authorList>
            <person name="Serra L."/>
            <person name="Macchietto M."/>
            <person name="Macias-Munoz A."/>
            <person name="McGill C.J."/>
            <person name="Rodriguez I.M."/>
            <person name="Rodriguez B."/>
            <person name="Murad R."/>
            <person name="Mortazavi A."/>
        </authorList>
    </citation>
    <scope>NUCLEOTIDE SEQUENCE [LARGE SCALE GENOMIC DNA]</scope>
    <source>
        <strain evidence="2 3">ALL</strain>
    </source>
</reference>
<dbReference type="EMBL" id="AZBU02000005">
    <property type="protein sequence ID" value="TKR78227.1"/>
    <property type="molecule type" value="Genomic_DNA"/>
</dbReference>
<dbReference type="PROSITE" id="PS50181">
    <property type="entry name" value="FBOX"/>
    <property type="match status" value="1"/>
</dbReference>
<dbReference type="OrthoDB" id="10503724at2759"/>
<comment type="caution">
    <text evidence="2">The sequence shown here is derived from an EMBL/GenBank/DDBJ whole genome shotgun (WGS) entry which is preliminary data.</text>
</comment>
<reference evidence="2 3" key="1">
    <citation type="journal article" date="2015" name="Genome Biol.">
        <title>Comparative genomics of Steinernema reveals deeply conserved gene regulatory networks.</title>
        <authorList>
            <person name="Dillman A.R."/>
            <person name="Macchietto M."/>
            <person name="Porter C.F."/>
            <person name="Rogers A."/>
            <person name="Williams B."/>
            <person name="Antoshechkin I."/>
            <person name="Lee M.M."/>
            <person name="Goodwin Z."/>
            <person name="Lu X."/>
            <person name="Lewis E.E."/>
            <person name="Goodrich-Blair H."/>
            <person name="Stock S.P."/>
            <person name="Adams B.J."/>
            <person name="Sternberg P.W."/>
            <person name="Mortazavi A."/>
        </authorList>
    </citation>
    <scope>NUCLEOTIDE SEQUENCE [LARGE SCALE GENOMIC DNA]</scope>
    <source>
        <strain evidence="2 3">ALL</strain>
    </source>
</reference>
<dbReference type="InterPro" id="IPR001810">
    <property type="entry name" value="F-box_dom"/>
</dbReference>
<sequence>MFCELSALPPETHEKILGNVSSLELFSTIRLVCRRWKSLVDRKRTCFRRIPTACSVLAIEFPSETFLQFKFTYGSKKSSIILGRTVAAQALTAQIVSDRIGTFEDAADLSSESVRRILRYFELRQLKIRLKTLKNRTFSKASPPEGVITGVFRFLAQFIGSFGLRELCIVGSSEHPWSIGSQCQETLRGIDSLSVATFRNVAGFEWLGAWESWKTLSEVVIKNSCPSDRVDSLAVLNEALHSQVPNFSMDISSDFSTYRICSDQLCSFIYNWALSPSPWIFNSIEFNASYGIQKLREFLKTSRNHKIVLIIENFTYHIPHTRFPKRSLRINLSVSEAFNVKWSLLLECA</sequence>
<dbReference type="InterPro" id="IPR036047">
    <property type="entry name" value="F-box-like_dom_sf"/>
</dbReference>
<protein>
    <recommendedName>
        <fullName evidence="1">F-box domain-containing protein</fullName>
    </recommendedName>
</protein>
<proteinExistence type="predicted"/>